<name>A0A1W1I908_9BACT</name>
<accession>A0A1W1I908</accession>
<evidence type="ECO:0000256" key="1">
    <source>
        <dbReference type="SAM" id="SignalP"/>
    </source>
</evidence>
<sequence>MMVLPLGILVSLALAFAVGACSVPSAQGQMMIESSYLGSSSGEKATGTGHFGKNPADMTSFEVTTDYFTRRSEEEDRERADREKRMRAMSNYGNMTQGGESYFDRLYYQPMVGAR</sequence>
<feature type="chain" id="PRO_5011963833" description="Lipoprotein" evidence="1">
    <location>
        <begin position="21"/>
        <end position="115"/>
    </location>
</feature>
<evidence type="ECO:0000313" key="3">
    <source>
        <dbReference type="Proteomes" id="UP000192042"/>
    </source>
</evidence>
<keyword evidence="3" id="KW-1185">Reference proteome</keyword>
<dbReference type="KEGG" id="nja:NSJP_3313"/>
<organism evidence="2 3">
    <name type="scientific">Nitrospira japonica</name>
    <dbReference type="NCBI Taxonomy" id="1325564"/>
    <lineage>
        <taxon>Bacteria</taxon>
        <taxon>Pseudomonadati</taxon>
        <taxon>Nitrospirota</taxon>
        <taxon>Nitrospiria</taxon>
        <taxon>Nitrospirales</taxon>
        <taxon>Nitrospiraceae</taxon>
        <taxon>Nitrospira</taxon>
    </lineage>
</organism>
<proteinExistence type="predicted"/>
<evidence type="ECO:0008006" key="4">
    <source>
        <dbReference type="Google" id="ProtNLM"/>
    </source>
</evidence>
<dbReference type="AlphaFoldDB" id="A0A1W1I908"/>
<keyword evidence="1" id="KW-0732">Signal</keyword>
<dbReference type="Proteomes" id="UP000192042">
    <property type="component" value="Chromosome I"/>
</dbReference>
<feature type="signal peptide" evidence="1">
    <location>
        <begin position="1"/>
        <end position="20"/>
    </location>
</feature>
<gene>
    <name evidence="2" type="ORF">NSJP_3313</name>
</gene>
<evidence type="ECO:0000313" key="2">
    <source>
        <dbReference type="EMBL" id="SLM49480.1"/>
    </source>
</evidence>
<dbReference type="EMBL" id="LT828648">
    <property type="protein sequence ID" value="SLM49480.1"/>
    <property type="molecule type" value="Genomic_DNA"/>
</dbReference>
<reference evidence="2 3" key="1">
    <citation type="submission" date="2017-03" db="EMBL/GenBank/DDBJ databases">
        <authorList>
            <person name="Afonso C.L."/>
            <person name="Miller P.J."/>
            <person name="Scott M.A."/>
            <person name="Spackman E."/>
            <person name="Goraichik I."/>
            <person name="Dimitrov K.M."/>
            <person name="Suarez D.L."/>
            <person name="Swayne D.E."/>
        </authorList>
    </citation>
    <scope>NUCLEOTIDE SEQUENCE [LARGE SCALE GENOMIC DNA]</scope>
    <source>
        <strain evidence="2">Genome sequencing of Nitrospira japonica strain NJ11</strain>
    </source>
</reference>
<dbReference type="RefSeq" id="WP_080887691.1">
    <property type="nucleotide sequence ID" value="NZ_LT828648.1"/>
</dbReference>
<protein>
    <recommendedName>
        <fullName evidence="4">Lipoprotein</fullName>
    </recommendedName>
</protein>